<evidence type="ECO:0000313" key="1">
    <source>
        <dbReference type="EMBL" id="WJW66350.1"/>
    </source>
</evidence>
<dbReference type="EMBL" id="CP128399">
    <property type="protein sequence ID" value="WJW66350.1"/>
    <property type="molecule type" value="Genomic_DNA"/>
</dbReference>
<organism evidence="1 2">
    <name type="scientific">Candidatus Chlorohelix allophototropha</name>
    <dbReference type="NCBI Taxonomy" id="3003348"/>
    <lineage>
        <taxon>Bacteria</taxon>
        <taxon>Bacillati</taxon>
        <taxon>Chloroflexota</taxon>
        <taxon>Chloroflexia</taxon>
        <taxon>Candidatus Chloroheliales</taxon>
        <taxon>Candidatus Chloroheliaceae</taxon>
        <taxon>Candidatus Chlorohelix</taxon>
    </lineage>
</organism>
<gene>
    <name evidence="1" type="ORF">OZ401_002146</name>
</gene>
<proteinExistence type="predicted"/>
<dbReference type="RefSeq" id="WP_341468234.1">
    <property type="nucleotide sequence ID" value="NZ_CP128399.1"/>
</dbReference>
<keyword evidence="2" id="KW-1185">Reference proteome</keyword>
<sequence length="119" mass="14431">MINPKRYYRHLKETLKHIERLDWFANETHKHGYEIKYLINQLQEKVNSNNNELSQQIDHLQQIIAQPIAQNPEYILSYNPELIPSNELLKLEGVMVMEEWFRWAEEWSWQQLRGAGKKQ</sequence>
<accession>A0ABY9AZL6</accession>
<evidence type="ECO:0000313" key="2">
    <source>
        <dbReference type="Proteomes" id="UP001431572"/>
    </source>
</evidence>
<name>A0ABY9AZL6_9CHLR</name>
<protein>
    <submittedName>
        <fullName evidence="1">Uncharacterized protein</fullName>
    </submittedName>
</protein>
<dbReference type="Proteomes" id="UP001431572">
    <property type="component" value="Chromosome 1"/>
</dbReference>
<reference evidence="1" key="1">
    <citation type="journal article" date="2024" name="Nature">
        <title>Anoxygenic phototroph of the Chloroflexota uses a type I reaction centre.</title>
        <authorList>
            <person name="Tsuji J.M."/>
            <person name="Shaw N.A."/>
            <person name="Nagashima S."/>
            <person name="Venkiteswaran J.J."/>
            <person name="Schiff S.L."/>
            <person name="Watanabe T."/>
            <person name="Fukui M."/>
            <person name="Hanada S."/>
            <person name="Tank M."/>
            <person name="Neufeld J.D."/>
        </authorList>
    </citation>
    <scope>NUCLEOTIDE SEQUENCE</scope>
    <source>
        <strain evidence="1">L227-S17</strain>
    </source>
</reference>